<dbReference type="Proteomes" id="UP000254869">
    <property type="component" value="Unassembled WGS sequence"/>
</dbReference>
<evidence type="ECO:0000256" key="1">
    <source>
        <dbReference type="ARBA" id="ARBA00006817"/>
    </source>
</evidence>
<dbReference type="InterPro" id="IPR023393">
    <property type="entry name" value="START-like_dom_sf"/>
</dbReference>
<dbReference type="PROSITE" id="PS50987">
    <property type="entry name" value="HTH_ARSR_2"/>
    <property type="match status" value="1"/>
</dbReference>
<reference evidence="6 7" key="1">
    <citation type="submission" date="2018-07" db="EMBL/GenBank/DDBJ databases">
        <title>Genomic Encyclopedia of Type Strains, Phase IV (KMG-IV): sequencing the most valuable type-strain genomes for metagenomic binning, comparative biology and taxonomic classification.</title>
        <authorList>
            <person name="Goeker M."/>
        </authorList>
    </citation>
    <scope>NUCLEOTIDE SEQUENCE [LARGE SCALE GENOMIC DNA]</scope>
    <source>
        <strain evidence="6 7">DSM 44290</strain>
    </source>
</reference>
<evidence type="ECO:0000256" key="3">
    <source>
        <dbReference type="ARBA" id="ARBA00023125"/>
    </source>
</evidence>
<dbReference type="Pfam" id="PF01022">
    <property type="entry name" value="HTH_5"/>
    <property type="match status" value="1"/>
</dbReference>
<comment type="caution">
    <text evidence="6">The sequence shown here is derived from an EMBL/GenBank/DDBJ whole genome shotgun (WGS) entry which is preliminary data.</text>
</comment>
<accession>A0A370I9R8</accession>
<protein>
    <submittedName>
        <fullName evidence="6">Activator of Hsp90 ATPase-like protein</fullName>
    </submittedName>
</protein>
<dbReference type="PANTHER" id="PTHR33154:SF33">
    <property type="entry name" value="TRANSCRIPTIONAL REPRESSOR SDPR"/>
    <property type="match status" value="1"/>
</dbReference>
<keyword evidence="3" id="KW-0238">DNA-binding</keyword>
<gene>
    <name evidence="6" type="ORF">DFR76_103534</name>
</gene>
<dbReference type="NCBIfam" id="NF033788">
    <property type="entry name" value="HTH_metalloreg"/>
    <property type="match status" value="1"/>
</dbReference>
<keyword evidence="7" id="KW-1185">Reference proteome</keyword>
<dbReference type="GO" id="GO:0003677">
    <property type="term" value="F:DNA binding"/>
    <property type="evidence" value="ECO:0007669"/>
    <property type="project" value="UniProtKB-KW"/>
</dbReference>
<dbReference type="Gene3D" id="1.10.10.10">
    <property type="entry name" value="Winged helix-like DNA-binding domain superfamily/Winged helix DNA-binding domain"/>
    <property type="match status" value="1"/>
</dbReference>
<dbReference type="SUPFAM" id="SSF46785">
    <property type="entry name" value="Winged helix' DNA-binding domain"/>
    <property type="match status" value="1"/>
</dbReference>
<evidence type="ECO:0000313" key="7">
    <source>
        <dbReference type="Proteomes" id="UP000254869"/>
    </source>
</evidence>
<name>A0A370I9R8_9NOCA</name>
<sequence length="250" mass="28313">MRRTIVERLAERPQAVGELASALPISRPAVSQHLKVLKDAGLVLDRAVGTRRIYQLNPDGMGALRAQLDRFWSRALATYQQVVEEHSGEVMTHTQADPVQLQIVVNAPVERAFALFTERFDAIKPREHNLLTVPIAETVFEPRVGGHIYDRGEDGSVCRWARVLAYEPPNRLVFSWDINGHWQIETDPAKTSEVEVRFIAETADRTRVELEHRNIERHGDGWEAVRAGVGEQGGWPHYLQRYVALVDQDG</sequence>
<feature type="domain" description="HTH arsR-type" evidence="5">
    <location>
        <begin position="1"/>
        <end position="76"/>
    </location>
</feature>
<dbReference type="GO" id="GO:0003700">
    <property type="term" value="F:DNA-binding transcription factor activity"/>
    <property type="evidence" value="ECO:0007669"/>
    <property type="project" value="InterPro"/>
</dbReference>
<keyword evidence="4" id="KW-0804">Transcription</keyword>
<dbReference type="PANTHER" id="PTHR33154">
    <property type="entry name" value="TRANSCRIPTIONAL REGULATOR, ARSR FAMILY"/>
    <property type="match status" value="1"/>
</dbReference>
<dbReference type="AlphaFoldDB" id="A0A370I9R8"/>
<dbReference type="STRING" id="1210086.GCA_001613105_07908"/>
<evidence type="ECO:0000256" key="4">
    <source>
        <dbReference type="ARBA" id="ARBA00023163"/>
    </source>
</evidence>
<dbReference type="InterPro" id="IPR051081">
    <property type="entry name" value="HTH_MetalResp_TranReg"/>
</dbReference>
<organism evidence="6 7">
    <name type="scientific">Nocardia pseudobrasiliensis</name>
    <dbReference type="NCBI Taxonomy" id="45979"/>
    <lineage>
        <taxon>Bacteria</taxon>
        <taxon>Bacillati</taxon>
        <taxon>Actinomycetota</taxon>
        <taxon>Actinomycetes</taxon>
        <taxon>Mycobacteriales</taxon>
        <taxon>Nocardiaceae</taxon>
        <taxon>Nocardia</taxon>
    </lineage>
</organism>
<comment type="similarity">
    <text evidence="1">Belongs to the AHA1 family.</text>
</comment>
<dbReference type="InterPro" id="IPR011991">
    <property type="entry name" value="ArsR-like_HTH"/>
</dbReference>
<keyword evidence="2" id="KW-0805">Transcription regulation</keyword>
<dbReference type="InterPro" id="IPR013538">
    <property type="entry name" value="ASHA1/2-like_C"/>
</dbReference>
<evidence type="ECO:0000256" key="2">
    <source>
        <dbReference type="ARBA" id="ARBA00023015"/>
    </source>
</evidence>
<dbReference type="EMBL" id="QQBC01000003">
    <property type="protein sequence ID" value="RDI67463.1"/>
    <property type="molecule type" value="Genomic_DNA"/>
</dbReference>
<evidence type="ECO:0000259" key="5">
    <source>
        <dbReference type="PROSITE" id="PS50987"/>
    </source>
</evidence>
<evidence type="ECO:0000313" key="6">
    <source>
        <dbReference type="EMBL" id="RDI67463.1"/>
    </source>
</evidence>
<dbReference type="SUPFAM" id="SSF55961">
    <property type="entry name" value="Bet v1-like"/>
    <property type="match status" value="1"/>
</dbReference>
<dbReference type="PRINTS" id="PR00778">
    <property type="entry name" value="HTHARSR"/>
</dbReference>
<dbReference type="SMART" id="SM00418">
    <property type="entry name" value="HTH_ARSR"/>
    <property type="match status" value="1"/>
</dbReference>
<dbReference type="InterPro" id="IPR036390">
    <property type="entry name" value="WH_DNA-bd_sf"/>
</dbReference>
<dbReference type="Pfam" id="PF08327">
    <property type="entry name" value="AHSA1"/>
    <property type="match status" value="1"/>
</dbReference>
<proteinExistence type="inferred from homology"/>
<dbReference type="InterPro" id="IPR036388">
    <property type="entry name" value="WH-like_DNA-bd_sf"/>
</dbReference>
<dbReference type="CDD" id="cd00090">
    <property type="entry name" value="HTH_ARSR"/>
    <property type="match status" value="1"/>
</dbReference>
<dbReference type="InterPro" id="IPR001845">
    <property type="entry name" value="HTH_ArsR_DNA-bd_dom"/>
</dbReference>
<dbReference type="CDD" id="cd08891">
    <property type="entry name" value="SRPBCC_CalC"/>
    <property type="match status" value="1"/>
</dbReference>
<dbReference type="Gene3D" id="3.30.530.20">
    <property type="match status" value="1"/>
</dbReference>